<feature type="compositionally biased region" description="Basic and acidic residues" evidence="1">
    <location>
        <begin position="265"/>
        <end position="277"/>
    </location>
</feature>
<feature type="transmembrane region" description="Helical" evidence="2">
    <location>
        <begin position="104"/>
        <end position="123"/>
    </location>
</feature>
<dbReference type="EMBL" id="CP058905">
    <property type="protein sequence ID" value="QLJ97426.1"/>
    <property type="molecule type" value="Genomic_DNA"/>
</dbReference>
<feature type="region of interest" description="Disordered" evidence="1">
    <location>
        <begin position="238"/>
        <end position="618"/>
    </location>
</feature>
<keyword evidence="2" id="KW-1133">Transmembrane helix</keyword>
<accession>A0A7D6C4W8</accession>
<feature type="compositionally biased region" description="Polar residues" evidence="1">
    <location>
        <begin position="1"/>
        <end position="10"/>
    </location>
</feature>
<name>A0A7D6C4W8_9ACTN</name>
<feature type="region of interest" description="Disordered" evidence="1">
    <location>
        <begin position="1"/>
        <end position="22"/>
    </location>
</feature>
<organism evidence="3">
    <name type="scientific">Micromonospora carbonacea</name>
    <dbReference type="NCBI Taxonomy" id="47853"/>
    <lineage>
        <taxon>Bacteria</taxon>
        <taxon>Bacillati</taxon>
        <taxon>Actinomycetota</taxon>
        <taxon>Actinomycetes</taxon>
        <taxon>Micromonosporales</taxon>
        <taxon>Micromonosporaceae</taxon>
        <taxon>Micromonospora</taxon>
    </lineage>
</organism>
<evidence type="ECO:0000256" key="2">
    <source>
        <dbReference type="SAM" id="Phobius"/>
    </source>
</evidence>
<feature type="transmembrane region" description="Helical" evidence="2">
    <location>
        <begin position="206"/>
        <end position="225"/>
    </location>
</feature>
<proteinExistence type="predicted"/>
<feature type="compositionally biased region" description="Low complexity" evidence="1">
    <location>
        <begin position="282"/>
        <end position="297"/>
    </location>
</feature>
<gene>
    <name evidence="3" type="ORF">HZU44_21740</name>
</gene>
<dbReference type="AlphaFoldDB" id="A0A7D6C4W8"/>
<feature type="compositionally biased region" description="Basic and acidic residues" evidence="1">
    <location>
        <begin position="324"/>
        <end position="371"/>
    </location>
</feature>
<keyword evidence="2" id="KW-0472">Membrane</keyword>
<feature type="transmembrane region" description="Helical" evidence="2">
    <location>
        <begin position="173"/>
        <end position="194"/>
    </location>
</feature>
<keyword evidence="2" id="KW-0812">Transmembrane</keyword>
<evidence type="ECO:0000313" key="3">
    <source>
        <dbReference type="EMBL" id="QLJ97426.1"/>
    </source>
</evidence>
<evidence type="ECO:0000256" key="1">
    <source>
        <dbReference type="SAM" id="MobiDB-lite"/>
    </source>
</evidence>
<feature type="compositionally biased region" description="Low complexity" evidence="1">
    <location>
        <begin position="12"/>
        <end position="21"/>
    </location>
</feature>
<sequence length="618" mass="68262">MARAQQNQKAATVRTTSSSRGVRTRSKTSIALMGGSALAIVWAGAELAGAGTMMYAYGFFFTEFFAGVVALVSLSLTVMMGLLATDRLVLLIRHRVLLQSAHRATGVLGVAGLVFHVITKIAIGRAGPTDALVPFIGGRGLYVGLGTVASFLMLTVLWTGIIRARFVGVGPKWFWRALHSMAYLAWPFALFHGLNAGRPAQSWVTLSYLVCVLLVVMALMVRLSVHLGKRSREQHQAAALNKAMAGRPAEDGKTTTMLLGRISRKRDDAEEKRESRTGRARSTGGWAETTATTGSWSMPTGTARRRDPERFTVPVVPEPGTLRETVRAARRRGDEELETPPRRRERELEPAARRTADSAAERSSRRRRDADAPVSGPRRPRSEEDVAPVSGSRRSRYDEDVAPVSSPRRSRREEDVAPVSGSRRSRYDEDVAPVSSPRRSRREEDVAPVSGSRRSRYDEDVAPVSGSRRSRRDEDVAPVSPGRRSRRDDDLVARYSSPPRSTDEPEEPWDSPRRWETSTPVSAEPISATPRSGSGRHSIDDDVPEEPDYWRPPARYVAEDLPMDNTPTLVDLASRRALRAAGDSRPGRRKRDRDRDRDRVNADAVDGAYWAGLRGEAK</sequence>
<feature type="transmembrane region" description="Helical" evidence="2">
    <location>
        <begin position="143"/>
        <end position="161"/>
    </location>
</feature>
<feature type="transmembrane region" description="Helical" evidence="2">
    <location>
        <begin position="30"/>
        <end position="58"/>
    </location>
</feature>
<reference evidence="3" key="1">
    <citation type="submission" date="2020-08" db="EMBL/GenBank/DDBJ databases">
        <title>A bifunctional nitrone conjugated secondary metabolite targeting the ribosome.</title>
        <authorList>
            <person name="Limbrick E.M."/>
            <person name="Graf M."/>
            <person name="Derewacz D.K."/>
            <person name="Nguyen F."/>
            <person name="Spraggins J.M."/>
            <person name="Wieland M."/>
            <person name="Ynigez-Gutierrez A.E."/>
            <person name="Reisman B.J."/>
            <person name="Zinshteyn B."/>
            <person name="McCulloch K."/>
            <person name="Iverson T.M."/>
            <person name="Green R."/>
            <person name="Wilson D.N."/>
            <person name="Bachmann B.O."/>
        </authorList>
    </citation>
    <scope>NUCLEOTIDE SEQUENCE</scope>
    <source>
        <strain evidence="3">Africana</strain>
    </source>
</reference>
<feature type="transmembrane region" description="Helical" evidence="2">
    <location>
        <begin position="64"/>
        <end position="84"/>
    </location>
</feature>
<protein>
    <submittedName>
        <fullName evidence="3">Uncharacterized protein</fullName>
    </submittedName>
</protein>